<feature type="transmembrane region" description="Helical" evidence="7">
    <location>
        <begin position="84"/>
        <end position="108"/>
    </location>
</feature>
<dbReference type="Pfam" id="PF00209">
    <property type="entry name" value="SNF"/>
    <property type="match status" value="2"/>
</dbReference>
<dbReference type="SUPFAM" id="SSF161070">
    <property type="entry name" value="SNF-like"/>
    <property type="match status" value="1"/>
</dbReference>
<dbReference type="EMBL" id="JACHEX010000003">
    <property type="protein sequence ID" value="MBB6062746.1"/>
    <property type="molecule type" value="Genomic_DNA"/>
</dbReference>
<dbReference type="PRINTS" id="PR00176">
    <property type="entry name" value="NANEUSMPORT"/>
</dbReference>
<name>A0A841GGF6_9BACT</name>
<feature type="transmembrane region" description="Helical" evidence="7">
    <location>
        <begin position="462"/>
        <end position="482"/>
    </location>
</feature>
<protein>
    <recommendedName>
        <fullName evidence="6">Transporter</fullName>
    </recommendedName>
</protein>
<keyword evidence="9" id="KW-1185">Reference proteome</keyword>
<dbReference type="InterPro" id="IPR037272">
    <property type="entry name" value="SNS_sf"/>
</dbReference>
<evidence type="ECO:0000256" key="3">
    <source>
        <dbReference type="ARBA" id="ARBA00022692"/>
    </source>
</evidence>
<proteinExistence type="inferred from homology"/>
<feature type="transmembrane region" description="Helical" evidence="7">
    <location>
        <begin position="428"/>
        <end position="450"/>
    </location>
</feature>
<keyword evidence="6" id="KW-0769">Symport</keyword>
<organism evidence="8 9">
    <name type="scientific">Thermosipho japonicus</name>
    <dbReference type="NCBI Taxonomy" id="90323"/>
    <lineage>
        <taxon>Bacteria</taxon>
        <taxon>Thermotogati</taxon>
        <taxon>Thermotogota</taxon>
        <taxon>Thermotogae</taxon>
        <taxon>Thermotogales</taxon>
        <taxon>Fervidobacteriaceae</taxon>
        <taxon>Thermosipho</taxon>
    </lineage>
</organism>
<evidence type="ECO:0000256" key="4">
    <source>
        <dbReference type="ARBA" id="ARBA00022989"/>
    </source>
</evidence>
<evidence type="ECO:0000256" key="2">
    <source>
        <dbReference type="ARBA" id="ARBA00022448"/>
    </source>
</evidence>
<comment type="subcellular location">
    <subcellularLocation>
        <location evidence="1">Membrane</location>
        <topology evidence="1">Multi-pass membrane protein</topology>
    </subcellularLocation>
</comment>
<dbReference type="Proteomes" id="UP000555828">
    <property type="component" value="Unassembled WGS sequence"/>
</dbReference>
<keyword evidence="4 7" id="KW-1133">Transmembrane helix</keyword>
<keyword evidence="3 6" id="KW-0812">Transmembrane</keyword>
<reference evidence="8 9" key="1">
    <citation type="submission" date="2020-08" db="EMBL/GenBank/DDBJ databases">
        <title>Genomic Encyclopedia of Type Strains, Phase IV (KMG-IV): sequencing the most valuable type-strain genomes for metagenomic binning, comparative biology and taxonomic classification.</title>
        <authorList>
            <person name="Goeker M."/>
        </authorList>
    </citation>
    <scope>NUCLEOTIDE SEQUENCE [LARGE SCALE GENOMIC DNA]</scope>
    <source>
        <strain evidence="8 9">DSM 13481</strain>
    </source>
</reference>
<gene>
    <name evidence="8" type="ORF">HNP65_001198</name>
</gene>
<evidence type="ECO:0000313" key="9">
    <source>
        <dbReference type="Proteomes" id="UP000555828"/>
    </source>
</evidence>
<keyword evidence="5 7" id="KW-0472">Membrane</keyword>
<feature type="transmembrane region" description="Helical" evidence="7">
    <location>
        <begin position="255"/>
        <end position="280"/>
    </location>
</feature>
<evidence type="ECO:0000256" key="7">
    <source>
        <dbReference type="SAM" id="Phobius"/>
    </source>
</evidence>
<feature type="transmembrane region" description="Helical" evidence="7">
    <location>
        <begin position="222"/>
        <end position="243"/>
    </location>
</feature>
<feature type="transmembrane region" description="Helical" evidence="7">
    <location>
        <begin position="42"/>
        <end position="63"/>
    </location>
</feature>
<dbReference type="InterPro" id="IPR000175">
    <property type="entry name" value="Na/ntran_symport"/>
</dbReference>
<dbReference type="GO" id="GO:0015293">
    <property type="term" value="F:symporter activity"/>
    <property type="evidence" value="ECO:0007669"/>
    <property type="project" value="UniProtKB-KW"/>
</dbReference>
<dbReference type="PANTHER" id="PTHR11616">
    <property type="entry name" value="SODIUM/CHLORIDE DEPENDENT TRANSPORTER"/>
    <property type="match status" value="1"/>
</dbReference>
<evidence type="ECO:0000256" key="1">
    <source>
        <dbReference type="ARBA" id="ARBA00004141"/>
    </source>
</evidence>
<dbReference type="PROSITE" id="PS00610">
    <property type="entry name" value="NA_NEUROTRAN_SYMP_1"/>
    <property type="match status" value="1"/>
</dbReference>
<sequence length="505" mass="55243">MARQKWGSRWAFVLAAVGSAAGLGNAWRFPYMAYSNGGGAFYVPYFIALFLVGIPLLMAEFAIGQGLQSSAPKSMAIIKKNAEFIGWFAVIGGAIITFYYNVIMAYIFNYLYYSFGVAWKDDPNGFFFGKFLQVSSGPGELGSIRWPIVIGLALTWLWIYFILRKGTTSVGKTVAWTVPLPVVLLLILGIRGITLDGAAKGLNFLFEPNFAKLADPRVWANAFGQIFFTLSLAFGIMIAYGSYNKKDSDIANNAIITALGNSATSYLAGIAVFSVLGYMATQLSVPVDKVVSGGIGLAFVVYPQAISLFPGGVVVQSIIGLLFFLMLLTLGIDSAFSLVEAVEAAASDKFKVNKKAFLIGFSIFGFLAGLLFSTQGGLYWLDIVDHFVSVYGLLIAGILESIIIGWLFDAEKLRNYINEVSEVKIGKWFNFSIKFLIPTVLIIILGLNFFDELKKPYGGYPSWALWTGFSMLIINPIIAIILSKIPPKDKNYYKKVEIDLTEGGN</sequence>
<dbReference type="GO" id="GO:0005886">
    <property type="term" value="C:plasma membrane"/>
    <property type="evidence" value="ECO:0007669"/>
    <property type="project" value="TreeGrafter"/>
</dbReference>
<dbReference type="GO" id="GO:0035725">
    <property type="term" value="P:sodium ion transmembrane transport"/>
    <property type="evidence" value="ECO:0007669"/>
    <property type="project" value="TreeGrafter"/>
</dbReference>
<dbReference type="PROSITE" id="PS50267">
    <property type="entry name" value="NA_NEUROTRAN_SYMP_3"/>
    <property type="match status" value="1"/>
</dbReference>
<feature type="transmembrane region" description="Helical" evidence="7">
    <location>
        <begin position="144"/>
        <end position="163"/>
    </location>
</feature>
<dbReference type="CDD" id="cd10334">
    <property type="entry name" value="SLC6sbd_u1"/>
    <property type="match status" value="1"/>
</dbReference>
<evidence type="ECO:0000256" key="6">
    <source>
        <dbReference type="RuleBase" id="RU003732"/>
    </source>
</evidence>
<feature type="transmembrane region" description="Helical" evidence="7">
    <location>
        <begin position="357"/>
        <end position="381"/>
    </location>
</feature>
<dbReference type="PANTHER" id="PTHR11616:SF240">
    <property type="entry name" value="BLOATED TUBULES, ISOFORM B-RELATED"/>
    <property type="match status" value="1"/>
</dbReference>
<feature type="transmembrane region" description="Helical" evidence="7">
    <location>
        <begin position="313"/>
        <end position="336"/>
    </location>
</feature>
<keyword evidence="2 6" id="KW-0813">Transport</keyword>
<feature type="transmembrane region" description="Helical" evidence="7">
    <location>
        <begin position="387"/>
        <end position="408"/>
    </location>
</feature>
<dbReference type="AlphaFoldDB" id="A0A841GGF6"/>
<evidence type="ECO:0000313" key="8">
    <source>
        <dbReference type="EMBL" id="MBB6062746.1"/>
    </source>
</evidence>
<comment type="similarity">
    <text evidence="6">Belongs to the sodium:neurotransmitter symporter (SNF) (TC 2.A.22) family.</text>
</comment>
<comment type="caution">
    <text evidence="8">The sequence shown here is derived from an EMBL/GenBank/DDBJ whole genome shotgun (WGS) entry which is preliminary data.</text>
</comment>
<accession>A0A841GGF6</accession>
<evidence type="ECO:0000256" key="5">
    <source>
        <dbReference type="ARBA" id="ARBA00023136"/>
    </source>
</evidence>